<accession>A0A7L5AIP1</accession>
<dbReference type="Proteomes" id="UP000464507">
    <property type="component" value="Chromosome"/>
</dbReference>
<dbReference type="AlphaFoldDB" id="A0A7L5AIP1"/>
<gene>
    <name evidence="4" type="ORF">BHD05_13150</name>
</gene>
<proteinExistence type="predicted"/>
<evidence type="ECO:0000259" key="3">
    <source>
        <dbReference type="PROSITE" id="PS51186"/>
    </source>
</evidence>
<dbReference type="PANTHER" id="PTHR43877:SF2">
    <property type="entry name" value="AMINOALKYLPHOSPHONATE N-ACETYLTRANSFERASE-RELATED"/>
    <property type="match status" value="1"/>
</dbReference>
<dbReference type="CDD" id="cd04301">
    <property type="entry name" value="NAT_SF"/>
    <property type="match status" value="1"/>
</dbReference>
<dbReference type="GO" id="GO:0016747">
    <property type="term" value="F:acyltransferase activity, transferring groups other than amino-acyl groups"/>
    <property type="evidence" value="ECO:0007669"/>
    <property type="project" value="InterPro"/>
</dbReference>
<sequence length="166" mass="17926">MVSYREASVTDDAALALLAEYFSSRAESFPATMGQYHATFPAAGDFGPPRGVFLIVEGEDLAGEPADVGCGGIRLLDHSAGVTRFEVKHLWLQPHVRGLGLGRQLLEELEARARAFGASELVLDTNEAQQAASGLYRSSGYVEIPPYNANANATHWFAKNLTTELE</sequence>
<dbReference type="InterPro" id="IPR050832">
    <property type="entry name" value="Bact_Acetyltransf"/>
</dbReference>
<evidence type="ECO:0000313" key="4">
    <source>
        <dbReference type="EMBL" id="QHO70448.1"/>
    </source>
</evidence>
<dbReference type="SUPFAM" id="SSF55729">
    <property type="entry name" value="Acyl-CoA N-acyltransferases (Nat)"/>
    <property type="match status" value="1"/>
</dbReference>
<evidence type="ECO:0000256" key="2">
    <source>
        <dbReference type="ARBA" id="ARBA00023315"/>
    </source>
</evidence>
<dbReference type="EMBL" id="CP017146">
    <property type="protein sequence ID" value="QHO70448.1"/>
    <property type="molecule type" value="Genomic_DNA"/>
</dbReference>
<evidence type="ECO:0000256" key="1">
    <source>
        <dbReference type="ARBA" id="ARBA00022679"/>
    </source>
</evidence>
<keyword evidence="5" id="KW-1185">Reference proteome</keyword>
<dbReference type="InterPro" id="IPR000182">
    <property type="entry name" value="GNAT_dom"/>
</dbReference>
<dbReference type="OrthoDB" id="3174517at2"/>
<keyword evidence="1" id="KW-0808">Transferase</keyword>
<reference evidence="4 5" key="1">
    <citation type="submission" date="2016-09" db="EMBL/GenBank/DDBJ databases">
        <title>Complete genome sequence of microbes from the polar regions.</title>
        <authorList>
            <person name="Liao L."/>
            <person name="Chen B."/>
        </authorList>
    </citation>
    <scope>NUCLEOTIDE SEQUENCE [LARGE SCALE GENOMIC DNA]</scope>
    <source>
        <strain evidence="4 5">ZS314</strain>
    </source>
</reference>
<dbReference type="KEGG" id="mant:BHD05_13150"/>
<dbReference type="Gene3D" id="3.40.630.30">
    <property type="match status" value="1"/>
</dbReference>
<dbReference type="RefSeq" id="WP_161886833.1">
    <property type="nucleotide sequence ID" value="NZ_CP017146.1"/>
</dbReference>
<feature type="domain" description="N-acetyltransferase" evidence="3">
    <location>
        <begin position="2"/>
        <end position="162"/>
    </location>
</feature>
<name>A0A7L5AIP1_9MICO</name>
<dbReference type="Pfam" id="PF00583">
    <property type="entry name" value="Acetyltransf_1"/>
    <property type="match status" value="1"/>
</dbReference>
<dbReference type="InterPro" id="IPR016181">
    <property type="entry name" value="Acyl_CoA_acyltransferase"/>
</dbReference>
<dbReference type="PROSITE" id="PS51186">
    <property type="entry name" value="GNAT"/>
    <property type="match status" value="1"/>
</dbReference>
<dbReference type="PANTHER" id="PTHR43877">
    <property type="entry name" value="AMINOALKYLPHOSPHONATE N-ACETYLTRANSFERASE-RELATED-RELATED"/>
    <property type="match status" value="1"/>
</dbReference>
<keyword evidence="2" id="KW-0012">Acyltransferase</keyword>
<protein>
    <recommendedName>
        <fullName evidence="3">N-acetyltransferase domain-containing protein</fullName>
    </recommendedName>
</protein>
<evidence type="ECO:0000313" key="5">
    <source>
        <dbReference type="Proteomes" id="UP000464507"/>
    </source>
</evidence>
<organism evidence="4 5">
    <name type="scientific">Marisediminicola antarctica</name>
    <dbReference type="NCBI Taxonomy" id="674079"/>
    <lineage>
        <taxon>Bacteria</taxon>
        <taxon>Bacillati</taxon>
        <taxon>Actinomycetota</taxon>
        <taxon>Actinomycetes</taxon>
        <taxon>Micrococcales</taxon>
        <taxon>Microbacteriaceae</taxon>
        <taxon>Marisediminicola</taxon>
    </lineage>
</organism>